<dbReference type="Gene3D" id="3.60.40.10">
    <property type="entry name" value="PPM-type phosphatase domain"/>
    <property type="match status" value="1"/>
</dbReference>
<dbReference type="GO" id="GO:0004722">
    <property type="term" value="F:protein serine/threonine phosphatase activity"/>
    <property type="evidence" value="ECO:0007669"/>
    <property type="project" value="InterPro"/>
</dbReference>
<dbReference type="PANTHER" id="PTHR47992">
    <property type="entry name" value="PROTEIN PHOSPHATASE"/>
    <property type="match status" value="1"/>
</dbReference>
<evidence type="ECO:0000313" key="2">
    <source>
        <dbReference type="EMBL" id="CAD8716305.1"/>
    </source>
</evidence>
<feature type="domain" description="PPM-type phosphatase" evidence="1">
    <location>
        <begin position="150"/>
        <end position="479"/>
    </location>
</feature>
<proteinExistence type="predicted"/>
<dbReference type="AlphaFoldDB" id="A0A7S0XDR9"/>
<dbReference type="PROSITE" id="PS51746">
    <property type="entry name" value="PPM_2"/>
    <property type="match status" value="1"/>
</dbReference>
<dbReference type="EMBL" id="HBFD01002788">
    <property type="protein sequence ID" value="CAD8716305.1"/>
    <property type="molecule type" value="Transcribed_RNA"/>
</dbReference>
<gene>
    <name evidence="2" type="ORF">CNEB1095_LOCUS1783</name>
</gene>
<accession>A0A7S0XDR9</accession>
<dbReference type="Pfam" id="PF00481">
    <property type="entry name" value="PP2C"/>
    <property type="match status" value="1"/>
</dbReference>
<organism evidence="2">
    <name type="scientific">Chromulina nebulosa</name>
    <dbReference type="NCBI Taxonomy" id="96789"/>
    <lineage>
        <taxon>Eukaryota</taxon>
        <taxon>Sar</taxon>
        <taxon>Stramenopiles</taxon>
        <taxon>Ochrophyta</taxon>
        <taxon>Chrysophyceae</taxon>
        <taxon>Chromulinales</taxon>
        <taxon>Chromulinaceae</taxon>
        <taxon>Chromulina</taxon>
    </lineage>
</organism>
<dbReference type="CDD" id="cd00143">
    <property type="entry name" value="PP2Cc"/>
    <property type="match status" value="1"/>
</dbReference>
<reference evidence="2" key="1">
    <citation type="submission" date="2021-01" db="EMBL/GenBank/DDBJ databases">
        <authorList>
            <person name="Corre E."/>
            <person name="Pelletier E."/>
            <person name="Niang G."/>
            <person name="Scheremetjew M."/>
            <person name="Finn R."/>
            <person name="Kale V."/>
            <person name="Holt S."/>
            <person name="Cochrane G."/>
            <person name="Meng A."/>
            <person name="Brown T."/>
            <person name="Cohen L."/>
        </authorList>
    </citation>
    <scope>NUCLEOTIDE SEQUENCE</scope>
    <source>
        <strain evidence="2">UTEXLB2642</strain>
    </source>
</reference>
<sequence>MIDSRSFIVNKDNDDLPILLNKLPYRQSYPLIDLDIPNDVSCDSLSWFNRMYDNEMCTELLLPQINMLNQISKDRSDSDIEILSIELPIDPIDNITFTCPTCNRTFKGNYQACKKHLEARKHGYRCHYDINHKQLPNCLQDYSIYPYDPHSGWCDLQGRRKYIEDYHSIVFDEDYLFIGVFDGHYGSRGARLASRRIPKLFDTYIKNFEHKHHSNYFVNYNYSKQIDILDSINNDTDWRSFVQTINENTVIDSNRSLTSDMIIQSIYQSFNKVDSHLDEYSISGDVSGTTASIVIVYSEYLLIAHVGDSRIVLCCDNIGLPIVLTVDHTPYDHNEYHDIIRRGGYIDYHFGEILRVNKKLAITRSLGDKQFQDVISNIPDVLLLRKLRSINSSYIINDSYCQKYKRHYQIYEPQFVILATDGLWDVLSNEEAVEMVCEYMFNNVNDKSLDIMKNAAKILALEAYVRGSSDNIGVCIVDLLDNRNTAYS</sequence>
<dbReference type="InterPro" id="IPR036457">
    <property type="entry name" value="PPM-type-like_dom_sf"/>
</dbReference>
<dbReference type="SMART" id="SM00332">
    <property type="entry name" value="PP2Cc"/>
    <property type="match status" value="1"/>
</dbReference>
<name>A0A7S0XDR9_9STRA</name>
<dbReference type="SUPFAM" id="SSF81606">
    <property type="entry name" value="PP2C-like"/>
    <property type="match status" value="1"/>
</dbReference>
<dbReference type="InterPro" id="IPR001932">
    <property type="entry name" value="PPM-type_phosphatase-like_dom"/>
</dbReference>
<protein>
    <recommendedName>
        <fullName evidence="1">PPM-type phosphatase domain-containing protein</fullName>
    </recommendedName>
</protein>
<evidence type="ECO:0000259" key="1">
    <source>
        <dbReference type="PROSITE" id="PS51746"/>
    </source>
</evidence>
<dbReference type="InterPro" id="IPR015655">
    <property type="entry name" value="PP2C"/>
</dbReference>